<dbReference type="InterPro" id="IPR011527">
    <property type="entry name" value="ABC1_TM_dom"/>
</dbReference>
<accession>A0A371PHH4</accession>
<comment type="subcellular location">
    <subcellularLocation>
        <location evidence="1">Cell membrane</location>
        <topology evidence="1">Multi-pass membrane protein</topology>
    </subcellularLocation>
</comment>
<reference evidence="10 11" key="1">
    <citation type="submission" date="2018-08" db="EMBL/GenBank/DDBJ databases">
        <title>Paenibacillus sp. M4BSY-1, whole genome shotgun sequence.</title>
        <authorList>
            <person name="Tuo L."/>
        </authorList>
    </citation>
    <scope>NUCLEOTIDE SEQUENCE [LARGE SCALE GENOMIC DNA]</scope>
    <source>
        <strain evidence="10 11">M4BSY-1</strain>
    </source>
</reference>
<dbReference type="InterPro" id="IPR003439">
    <property type="entry name" value="ABC_transporter-like_ATP-bd"/>
</dbReference>
<dbReference type="InterPro" id="IPR039421">
    <property type="entry name" value="Type_1_exporter"/>
</dbReference>
<evidence type="ECO:0000259" key="9">
    <source>
        <dbReference type="PROSITE" id="PS50929"/>
    </source>
</evidence>
<dbReference type="GO" id="GO:0015421">
    <property type="term" value="F:ABC-type oligopeptide transporter activity"/>
    <property type="evidence" value="ECO:0007669"/>
    <property type="project" value="TreeGrafter"/>
</dbReference>
<dbReference type="PANTHER" id="PTHR43394:SF1">
    <property type="entry name" value="ATP-BINDING CASSETTE SUB-FAMILY B MEMBER 10, MITOCHONDRIAL"/>
    <property type="match status" value="1"/>
</dbReference>
<feature type="transmembrane region" description="Helical" evidence="7">
    <location>
        <begin position="153"/>
        <end position="175"/>
    </location>
</feature>
<keyword evidence="2 7" id="KW-0812">Transmembrane</keyword>
<dbReference type="AlphaFoldDB" id="A0A371PHH4"/>
<gene>
    <name evidence="10" type="ORF">DX130_00750</name>
</gene>
<name>A0A371PHH4_9BACL</name>
<dbReference type="Gene3D" id="1.20.1560.10">
    <property type="entry name" value="ABC transporter type 1, transmembrane domain"/>
    <property type="match status" value="1"/>
</dbReference>
<dbReference type="InterPro" id="IPR003593">
    <property type="entry name" value="AAA+_ATPase"/>
</dbReference>
<evidence type="ECO:0000256" key="4">
    <source>
        <dbReference type="ARBA" id="ARBA00022840"/>
    </source>
</evidence>
<dbReference type="InterPro" id="IPR036640">
    <property type="entry name" value="ABC1_TM_sf"/>
</dbReference>
<keyword evidence="11" id="KW-1185">Reference proteome</keyword>
<dbReference type="PROSITE" id="PS50893">
    <property type="entry name" value="ABC_TRANSPORTER_2"/>
    <property type="match status" value="1"/>
</dbReference>
<comment type="caution">
    <text evidence="10">The sequence shown here is derived from an EMBL/GenBank/DDBJ whole genome shotgun (WGS) entry which is preliminary data.</text>
</comment>
<dbReference type="Proteomes" id="UP000261905">
    <property type="component" value="Unassembled WGS sequence"/>
</dbReference>
<proteinExistence type="predicted"/>
<sequence length="608" mass="67433">MNQMTPLIGTTAISKLMLTIRTSLRMCGTLFRVVPVSMLIFTICEIIIALLPVVQIVMTAALIEAVASLIHEGHSALASAQRILLLQVSLWIGQLALDTYVRYLASKIKINMMVYFGNRTAAKSAKLSLLQLENHAYYDLQQRVASGLEHRSLLFFQSIVQIGQAIITLIGFIIILAKFHILLALGMLLFIIPSLYMDIKDSGFRFRLDVEQTPAKRKADYYFNLLASREWAKEVRIFGLSDYFAKQWVANYRSNAGAQLKLERKMSSFKFGMGSLVLVILGGISAFLLQLTMAGAITLAQFVAIVQTLISVQGNLRSMSASVAGVYELALYANDLFRYLELEEEAETRGELSPPAPEKSDIVAERITFQYPHMEKPVLSDISFRLAPGQKIAIVGENGAGKSTLAKCLLGLYPLTSGTITYGGIPIQELQPEAFRGRIAAIFQDFVQYQLTLRENIGLSNLAYMHDESRLQAAAAKAGVDEFAGALPQGFDTELGYKFFGGHELSFGQWQKIAISRAFFKNSEVMVLDEPTAALDPLAEAALFEGIAKLTQGKTTFFISHRLGICRTVDLILVLHHGHLIEQGTHDELIALNGEYAKMFSKQAEWYQ</sequence>
<feature type="transmembrane region" description="Helical" evidence="7">
    <location>
        <begin position="83"/>
        <end position="105"/>
    </location>
</feature>
<organism evidence="10 11">
    <name type="scientific">Paenibacillus paeoniae</name>
    <dbReference type="NCBI Taxonomy" id="2292705"/>
    <lineage>
        <taxon>Bacteria</taxon>
        <taxon>Bacillati</taxon>
        <taxon>Bacillota</taxon>
        <taxon>Bacilli</taxon>
        <taxon>Bacillales</taxon>
        <taxon>Paenibacillaceae</taxon>
        <taxon>Paenibacillus</taxon>
    </lineage>
</organism>
<dbReference type="SUPFAM" id="SSF90123">
    <property type="entry name" value="ABC transporter transmembrane region"/>
    <property type="match status" value="1"/>
</dbReference>
<keyword evidence="6 7" id="KW-0472">Membrane</keyword>
<dbReference type="EMBL" id="QUBQ01000001">
    <property type="protein sequence ID" value="REK75648.1"/>
    <property type="molecule type" value="Genomic_DNA"/>
</dbReference>
<keyword evidence="5 7" id="KW-1133">Transmembrane helix</keyword>
<feature type="domain" description="ABC transporter" evidence="8">
    <location>
        <begin position="362"/>
        <end position="602"/>
    </location>
</feature>
<evidence type="ECO:0000313" key="11">
    <source>
        <dbReference type="Proteomes" id="UP000261905"/>
    </source>
</evidence>
<evidence type="ECO:0000256" key="1">
    <source>
        <dbReference type="ARBA" id="ARBA00004651"/>
    </source>
</evidence>
<keyword evidence="4 10" id="KW-0067">ATP-binding</keyword>
<dbReference type="OrthoDB" id="9806127at2"/>
<dbReference type="PANTHER" id="PTHR43394">
    <property type="entry name" value="ATP-DEPENDENT PERMEASE MDL1, MITOCHONDRIAL"/>
    <property type="match status" value="1"/>
</dbReference>
<evidence type="ECO:0000256" key="3">
    <source>
        <dbReference type="ARBA" id="ARBA00022741"/>
    </source>
</evidence>
<dbReference type="SUPFAM" id="SSF52540">
    <property type="entry name" value="P-loop containing nucleoside triphosphate hydrolases"/>
    <property type="match status" value="1"/>
</dbReference>
<evidence type="ECO:0000256" key="6">
    <source>
        <dbReference type="ARBA" id="ARBA00023136"/>
    </source>
</evidence>
<dbReference type="PROSITE" id="PS50929">
    <property type="entry name" value="ABC_TM1F"/>
    <property type="match status" value="1"/>
</dbReference>
<dbReference type="SMART" id="SM00382">
    <property type="entry name" value="AAA"/>
    <property type="match status" value="1"/>
</dbReference>
<feature type="transmembrane region" description="Helical" evidence="7">
    <location>
        <begin position="36"/>
        <end position="63"/>
    </location>
</feature>
<protein>
    <submittedName>
        <fullName evidence="10">ABC transporter ATP-binding protein</fullName>
    </submittedName>
</protein>
<feature type="transmembrane region" description="Helical" evidence="7">
    <location>
        <begin position="269"/>
        <end position="288"/>
    </location>
</feature>
<dbReference type="InterPro" id="IPR027417">
    <property type="entry name" value="P-loop_NTPase"/>
</dbReference>
<dbReference type="RefSeq" id="WP_116042056.1">
    <property type="nucleotide sequence ID" value="NZ_QUBQ01000001.1"/>
</dbReference>
<evidence type="ECO:0000256" key="2">
    <source>
        <dbReference type="ARBA" id="ARBA00022692"/>
    </source>
</evidence>
<dbReference type="GO" id="GO:0016887">
    <property type="term" value="F:ATP hydrolysis activity"/>
    <property type="evidence" value="ECO:0007669"/>
    <property type="project" value="InterPro"/>
</dbReference>
<dbReference type="GO" id="GO:0005524">
    <property type="term" value="F:ATP binding"/>
    <property type="evidence" value="ECO:0007669"/>
    <property type="project" value="UniProtKB-KW"/>
</dbReference>
<evidence type="ECO:0000313" key="10">
    <source>
        <dbReference type="EMBL" id="REK75648.1"/>
    </source>
</evidence>
<keyword evidence="3" id="KW-0547">Nucleotide-binding</keyword>
<feature type="transmembrane region" description="Helical" evidence="7">
    <location>
        <begin position="181"/>
        <end position="199"/>
    </location>
</feature>
<dbReference type="InterPro" id="IPR017871">
    <property type="entry name" value="ABC_transporter-like_CS"/>
</dbReference>
<evidence type="ECO:0000256" key="5">
    <source>
        <dbReference type="ARBA" id="ARBA00022989"/>
    </source>
</evidence>
<feature type="domain" description="ABC transmembrane type-1" evidence="9">
    <location>
        <begin position="39"/>
        <end position="328"/>
    </location>
</feature>
<dbReference type="Pfam" id="PF00005">
    <property type="entry name" value="ABC_tran"/>
    <property type="match status" value="1"/>
</dbReference>
<dbReference type="GO" id="GO:0005886">
    <property type="term" value="C:plasma membrane"/>
    <property type="evidence" value="ECO:0007669"/>
    <property type="project" value="UniProtKB-SubCell"/>
</dbReference>
<evidence type="ECO:0000259" key="8">
    <source>
        <dbReference type="PROSITE" id="PS50893"/>
    </source>
</evidence>
<dbReference type="Gene3D" id="3.40.50.300">
    <property type="entry name" value="P-loop containing nucleotide triphosphate hydrolases"/>
    <property type="match status" value="1"/>
</dbReference>
<dbReference type="PROSITE" id="PS00211">
    <property type="entry name" value="ABC_TRANSPORTER_1"/>
    <property type="match status" value="1"/>
</dbReference>
<evidence type="ECO:0000256" key="7">
    <source>
        <dbReference type="SAM" id="Phobius"/>
    </source>
</evidence>